<reference evidence="2" key="1">
    <citation type="submission" date="2016-04" db="EMBL/GenBank/DDBJ databases">
        <authorList>
            <person name="Nguyen H.D."/>
            <person name="Samba Siva P."/>
            <person name="Cullis J."/>
            <person name="Levesque C.A."/>
            <person name="Hambleton S."/>
        </authorList>
    </citation>
    <scope>NUCLEOTIDE SEQUENCE</scope>
    <source>
        <strain evidence="2">DAOMC 236416</strain>
    </source>
</reference>
<comment type="caution">
    <text evidence="2">The sequence shown here is derived from an EMBL/GenBank/DDBJ whole genome shotgun (WGS) entry which is preliminary data.</text>
</comment>
<protein>
    <submittedName>
        <fullName evidence="2">Uncharacterized protein</fullName>
    </submittedName>
</protein>
<name>A0A177T0D3_9BASI</name>
<feature type="region of interest" description="Disordered" evidence="1">
    <location>
        <begin position="249"/>
        <end position="300"/>
    </location>
</feature>
<proteinExistence type="predicted"/>
<feature type="compositionally biased region" description="Low complexity" evidence="1">
    <location>
        <begin position="204"/>
        <end position="222"/>
    </location>
</feature>
<evidence type="ECO:0000313" key="3">
    <source>
        <dbReference type="Proteomes" id="UP000077521"/>
    </source>
</evidence>
<feature type="compositionally biased region" description="Low complexity" evidence="1">
    <location>
        <begin position="250"/>
        <end position="293"/>
    </location>
</feature>
<gene>
    <name evidence="2" type="ORF">A4X13_0g8628</name>
</gene>
<accession>A0A177T0D3</accession>
<sequence length="491" mass="52375">MPTSDMRVNLHLSPVAVSFPPKLFSLRPDEKLRIDLVGSSSVTDRPSSNNGVCPSSSLDSAPAHIISHGSSFSLRSNEVNANTIRINGYLLMSYTHTLKNDDIVEFGAATFTGYEVDYDEDGDPEYTDFYDFRPDCSFRVSIAYPPHFNRDRAWTDVFAEPALYIPPAPPPSSSPSTPAASSYSPTPAHDSSSLITNQPPDHGTTTTTSSCSSAPNSSSPTPCLSPPPATPYGDLVRNLRASASNIALNAPASPRSHSSSAASRSTSPVSRSTPPFPSPSVLSPCESPSSSPAPFQPDVSTPASQLQYSCVHACAVETLPVVRSDSRSPRHSAVISAELAVARILSAWVAARTSLLRKRSTISSVQRALESVQAGLFDASARKHADNCSAARAPLAPIRDSGRNIGATVHPRWQQALDGRPSGLSTLASTDLQSRDPSAFPCMTMVPSWWSCALGTATPTLLTHSAVLKELRELSQRLSHLVSLQHPFSMP</sequence>
<evidence type="ECO:0000256" key="1">
    <source>
        <dbReference type="SAM" id="MobiDB-lite"/>
    </source>
</evidence>
<keyword evidence="3" id="KW-1185">Reference proteome</keyword>
<feature type="compositionally biased region" description="Polar residues" evidence="1">
    <location>
        <begin position="189"/>
        <end position="199"/>
    </location>
</feature>
<feature type="compositionally biased region" description="Low complexity" evidence="1">
    <location>
        <begin position="174"/>
        <end position="188"/>
    </location>
</feature>
<dbReference type="OrthoDB" id="10620983at2759"/>
<dbReference type="Proteomes" id="UP000077521">
    <property type="component" value="Unassembled WGS sequence"/>
</dbReference>
<reference evidence="2" key="2">
    <citation type="journal article" date="2019" name="IMA Fungus">
        <title>Genome sequencing and comparison of five Tilletia species to identify candidate genes for the detection of regulated species infecting wheat.</title>
        <authorList>
            <person name="Nguyen H.D.T."/>
            <person name="Sultana T."/>
            <person name="Kesanakurti P."/>
            <person name="Hambleton S."/>
        </authorList>
    </citation>
    <scope>NUCLEOTIDE SEQUENCE</scope>
    <source>
        <strain evidence="2">DAOMC 236416</strain>
    </source>
</reference>
<evidence type="ECO:0000313" key="2">
    <source>
        <dbReference type="EMBL" id="KAE8237822.1"/>
    </source>
</evidence>
<dbReference type="AlphaFoldDB" id="A0A177T0D3"/>
<feature type="region of interest" description="Disordered" evidence="1">
    <location>
        <begin position="168"/>
        <end position="235"/>
    </location>
</feature>
<dbReference type="EMBL" id="LWDF02001622">
    <property type="protein sequence ID" value="KAE8237822.1"/>
    <property type="molecule type" value="Genomic_DNA"/>
</dbReference>
<organism evidence="2 3">
    <name type="scientific">Tilletia indica</name>
    <dbReference type="NCBI Taxonomy" id="43049"/>
    <lineage>
        <taxon>Eukaryota</taxon>
        <taxon>Fungi</taxon>
        <taxon>Dikarya</taxon>
        <taxon>Basidiomycota</taxon>
        <taxon>Ustilaginomycotina</taxon>
        <taxon>Exobasidiomycetes</taxon>
        <taxon>Tilletiales</taxon>
        <taxon>Tilletiaceae</taxon>
        <taxon>Tilletia</taxon>
    </lineage>
</organism>